<dbReference type="Proteomes" id="UP001231362">
    <property type="component" value="Unassembled WGS sequence"/>
</dbReference>
<keyword evidence="3" id="KW-1185">Reference proteome</keyword>
<dbReference type="CDD" id="cd07762">
    <property type="entry name" value="CYTH-like_Pase_1"/>
    <property type="match status" value="1"/>
</dbReference>
<comment type="caution">
    <text evidence="2">The sequence shown here is derived from an EMBL/GenBank/DDBJ whole genome shotgun (WGS) entry which is preliminary data.</text>
</comment>
<gene>
    <name evidence="2" type="ORF">J2S07_000211</name>
</gene>
<reference evidence="2 3" key="1">
    <citation type="submission" date="2023-07" db="EMBL/GenBank/DDBJ databases">
        <title>Genomic Encyclopedia of Type Strains, Phase IV (KMG-IV): sequencing the most valuable type-strain genomes for metagenomic binning, comparative biology and taxonomic classification.</title>
        <authorList>
            <person name="Goeker M."/>
        </authorList>
    </citation>
    <scope>NUCLEOTIDE SEQUENCE [LARGE SCALE GENOMIC DNA]</scope>
    <source>
        <strain evidence="2 3">DSM 23948</strain>
    </source>
</reference>
<evidence type="ECO:0000313" key="2">
    <source>
        <dbReference type="EMBL" id="MDQ0153913.1"/>
    </source>
</evidence>
<feature type="domain" description="CYTH" evidence="1">
    <location>
        <begin position="4"/>
        <end position="192"/>
    </location>
</feature>
<dbReference type="SUPFAM" id="SSF55154">
    <property type="entry name" value="CYTH-like phosphatases"/>
    <property type="match status" value="1"/>
</dbReference>
<proteinExistence type="predicted"/>
<organism evidence="2 3">
    <name type="scientific">Anoxybacillus andreesenii</name>
    <dbReference type="NCBI Taxonomy" id="1325932"/>
    <lineage>
        <taxon>Bacteria</taxon>
        <taxon>Bacillati</taxon>
        <taxon>Bacillota</taxon>
        <taxon>Bacilli</taxon>
        <taxon>Bacillales</taxon>
        <taxon>Anoxybacillaceae</taxon>
        <taxon>Anoxybacillus</taxon>
    </lineage>
</organism>
<dbReference type="Pfam" id="PF01928">
    <property type="entry name" value="CYTH"/>
    <property type="match status" value="1"/>
</dbReference>
<evidence type="ECO:0000259" key="1">
    <source>
        <dbReference type="PROSITE" id="PS51707"/>
    </source>
</evidence>
<sequence>MSQHIEIEFKNLLTEEEFTRMKTFLNMDESLFVKQENHYFDTASFALKELGCALRTRYKEGCYELTLKQPHTEGLLETNQMLSHDDATAFLEKNVLIDGPVKNALQQLKIPLEELTYFGSLTTLRAEKEYNGGLIVLDHSFYLNQSDFEVEYEVENFEVGKSHFNHLLKELYIPIRKTDNKIRRFYLAKENHR</sequence>
<evidence type="ECO:0000313" key="3">
    <source>
        <dbReference type="Proteomes" id="UP001231362"/>
    </source>
</evidence>
<dbReference type="Gene3D" id="2.40.320.10">
    <property type="entry name" value="Hypothetical Protein Pfu-838710-001"/>
    <property type="match status" value="1"/>
</dbReference>
<dbReference type="PROSITE" id="PS51707">
    <property type="entry name" value="CYTH"/>
    <property type="match status" value="1"/>
</dbReference>
<dbReference type="InterPro" id="IPR033469">
    <property type="entry name" value="CYTH-like_dom_sf"/>
</dbReference>
<accession>A0ABT9UYY3</accession>
<dbReference type="EMBL" id="JAUSTU010000001">
    <property type="protein sequence ID" value="MDQ0153913.1"/>
    <property type="molecule type" value="Genomic_DNA"/>
</dbReference>
<name>A0ABT9UYY3_9BACL</name>
<dbReference type="InterPro" id="IPR009195">
    <property type="entry name" value="Uncharacterised_YjbK"/>
</dbReference>
<protein>
    <submittedName>
        <fullName evidence="2">Uncharacterized protein YjbK</fullName>
    </submittedName>
</protein>
<dbReference type="PIRSF" id="PIRSF012526">
    <property type="entry name" value="CYTH_UCP012526"/>
    <property type="match status" value="1"/>
</dbReference>
<dbReference type="SMART" id="SM01118">
    <property type="entry name" value="CYTH"/>
    <property type="match status" value="1"/>
</dbReference>
<dbReference type="InterPro" id="IPR023577">
    <property type="entry name" value="CYTH_domain"/>
</dbReference>
<dbReference type="RefSeq" id="WP_307148537.1">
    <property type="nucleotide sequence ID" value="NZ_JAUSTU010000001.1"/>
</dbReference>